<proteinExistence type="predicted"/>
<evidence type="ECO:0000313" key="5">
    <source>
        <dbReference type="Proteomes" id="UP001178507"/>
    </source>
</evidence>
<gene>
    <name evidence="4" type="ORF">EVOR1521_LOCUS17279</name>
</gene>
<comment type="caution">
    <text evidence="4">The sequence shown here is derived from an EMBL/GenBank/DDBJ whole genome shotgun (WGS) entry which is preliminary data.</text>
</comment>
<name>A0AA36ISI6_9DINO</name>
<organism evidence="4 5">
    <name type="scientific">Effrenium voratum</name>
    <dbReference type="NCBI Taxonomy" id="2562239"/>
    <lineage>
        <taxon>Eukaryota</taxon>
        <taxon>Sar</taxon>
        <taxon>Alveolata</taxon>
        <taxon>Dinophyceae</taxon>
        <taxon>Suessiales</taxon>
        <taxon>Symbiodiniaceae</taxon>
        <taxon>Effrenium</taxon>
    </lineage>
</organism>
<feature type="region of interest" description="Disordered" evidence="2">
    <location>
        <begin position="696"/>
        <end position="725"/>
    </location>
</feature>
<dbReference type="EMBL" id="CAUJNA010002258">
    <property type="protein sequence ID" value="CAJ1392089.1"/>
    <property type="molecule type" value="Genomic_DNA"/>
</dbReference>
<accession>A0AA36ISI6</accession>
<keyword evidence="1" id="KW-0863">Zinc-finger</keyword>
<protein>
    <recommendedName>
        <fullName evidence="3">SWIM-type domain-containing protein</fullName>
    </recommendedName>
</protein>
<dbReference type="InterPro" id="IPR007527">
    <property type="entry name" value="Znf_SWIM"/>
</dbReference>
<dbReference type="PROSITE" id="PS50966">
    <property type="entry name" value="ZF_SWIM"/>
    <property type="match status" value="1"/>
</dbReference>
<evidence type="ECO:0000256" key="2">
    <source>
        <dbReference type="SAM" id="MobiDB-lite"/>
    </source>
</evidence>
<sequence length="809" mass="89357">MEWEQQAVIRLSPDFDVTSHAECRRAVLAWLAQQSMEAKMKIGRSAGEHVAVYAYCQTHKDCPRKWRHIFQLTEDGAKEHIVHVNGNHATEPRLVRGTAVAVRRQADALTEANTPMQAMVQLAAQGAEMETWPCTAALVQSRRRAVRKKSASAEFGGGTGLGQWLEHLRKINEDGSVWSTVVREDGCGIVTCQKFADAAAAMIAQARGGDHDYLVGVHDCTYKVFSSDWGLWKFCLCAKKYDREGIPRTTLVQVGLGFVPKEGQEHMLTVLHLMKEWHSSKNNDLSQFLHQVHADESLGGQNALRKAFPKTVFVLDVRHQVSSIMRRAGSKKEVRAMVAANMQFALSALGFSRPLFSLYIDSLLVRLVELGELDLAAYLQKDVVEKVTVEGKEMWTSACCCFISLLGTSVKFQSHEANPGMTSTTISQSLEASWHHMKKLLPGNVAKMPATDALNHILKATEAWDCAKGSALKLKLGGISSRLVSGEAIFTERVKVLDDHQMRLPCARLLWQSCPGNTKSFEFDIGEVGDVRQAFVLPVTNASMVVDDDVACCMVSLLRLCDSSVQKHLEKSPGMWHEEAGRLSLTKVKEILANVCVVTLVAGPEEVLDRLRCSCLYFAKTSRCSHMAFAAFLLGHHNDYFQDLIDFTKKDAPKQPPSACVKLTRKKYSRAAIPSAAAWKRMATICAEASEKYNKRRKTDKGEAQAAMETTPTKQELAAGKNKDPRALSLETIRDKLGAKDFHSNFSGMHLCIKHAVTVQEAKEHGLGKMILGLKHKTTSAPTKALANQLLQAWVVETRASASSAKSSS</sequence>
<evidence type="ECO:0000313" key="4">
    <source>
        <dbReference type="EMBL" id="CAJ1392089.1"/>
    </source>
</evidence>
<keyword evidence="1" id="KW-0479">Metal-binding</keyword>
<feature type="domain" description="SWIM-type" evidence="3">
    <location>
        <begin position="598"/>
        <end position="635"/>
    </location>
</feature>
<dbReference type="AlphaFoldDB" id="A0AA36ISI6"/>
<dbReference type="GO" id="GO:0008270">
    <property type="term" value="F:zinc ion binding"/>
    <property type="evidence" value="ECO:0007669"/>
    <property type="project" value="UniProtKB-KW"/>
</dbReference>
<evidence type="ECO:0000259" key="3">
    <source>
        <dbReference type="PROSITE" id="PS50966"/>
    </source>
</evidence>
<keyword evidence="5" id="KW-1185">Reference proteome</keyword>
<evidence type="ECO:0000256" key="1">
    <source>
        <dbReference type="PROSITE-ProRule" id="PRU00325"/>
    </source>
</evidence>
<keyword evidence="1" id="KW-0862">Zinc</keyword>
<dbReference type="Proteomes" id="UP001178507">
    <property type="component" value="Unassembled WGS sequence"/>
</dbReference>
<reference evidence="4" key="1">
    <citation type="submission" date="2023-08" db="EMBL/GenBank/DDBJ databases">
        <authorList>
            <person name="Chen Y."/>
            <person name="Shah S."/>
            <person name="Dougan E. K."/>
            <person name="Thang M."/>
            <person name="Chan C."/>
        </authorList>
    </citation>
    <scope>NUCLEOTIDE SEQUENCE</scope>
</reference>